<dbReference type="Pfam" id="PF20464">
    <property type="entry name" value="MmeI_N"/>
    <property type="match status" value="1"/>
</dbReference>
<dbReference type="Pfam" id="PF20473">
    <property type="entry name" value="MmeI_Mtase"/>
    <property type="match status" value="1"/>
</dbReference>
<dbReference type="Pfam" id="PF20467">
    <property type="entry name" value="MmeI_C"/>
    <property type="match status" value="1"/>
</dbReference>
<reference evidence="10 11" key="1">
    <citation type="submission" date="2024-07" db="EMBL/GenBank/DDBJ databases">
        <authorList>
            <person name="Thanompreechachai J."/>
            <person name="Duangmal K."/>
        </authorList>
    </citation>
    <scope>NUCLEOTIDE SEQUENCE [LARGE SCALE GENOMIC DNA]</scope>
    <source>
        <strain evidence="10 11">KCTC 19886</strain>
    </source>
</reference>
<name>A0ABV3PDW2_9ACTN</name>
<dbReference type="InterPro" id="IPR029063">
    <property type="entry name" value="SAM-dependent_MTases_sf"/>
</dbReference>
<keyword evidence="3" id="KW-0808">Transferase</keyword>
<feature type="domain" description="MmeI-like target recognition" evidence="7">
    <location>
        <begin position="653"/>
        <end position="855"/>
    </location>
</feature>
<evidence type="ECO:0000259" key="8">
    <source>
        <dbReference type="Pfam" id="PF20467"/>
    </source>
</evidence>
<feature type="domain" description="MmeI-like N-terminal" evidence="5">
    <location>
        <begin position="21"/>
        <end position="183"/>
    </location>
</feature>
<dbReference type="GO" id="GO:0032259">
    <property type="term" value="P:methylation"/>
    <property type="evidence" value="ECO:0007669"/>
    <property type="project" value="UniProtKB-KW"/>
</dbReference>
<organism evidence="10 11">
    <name type="scientific">Kineococcus endophyticus</name>
    <dbReference type="NCBI Taxonomy" id="1181883"/>
    <lineage>
        <taxon>Bacteria</taxon>
        <taxon>Bacillati</taxon>
        <taxon>Actinomycetota</taxon>
        <taxon>Actinomycetes</taxon>
        <taxon>Kineosporiales</taxon>
        <taxon>Kineosporiaceae</taxon>
        <taxon>Kineococcus</taxon>
    </lineage>
</organism>
<dbReference type="InterPro" id="IPR046818">
    <property type="entry name" value="MmeI_C"/>
</dbReference>
<feature type="domain" description="MmeI-like C-terminal" evidence="8">
    <location>
        <begin position="858"/>
        <end position="934"/>
    </location>
</feature>
<dbReference type="EC" id="2.1.1.72" evidence="1"/>
<dbReference type="PANTHER" id="PTHR33841">
    <property type="entry name" value="DNA METHYLTRANSFERASE YEEA-RELATED"/>
    <property type="match status" value="1"/>
</dbReference>
<protein>
    <recommendedName>
        <fullName evidence="1">site-specific DNA-methyltransferase (adenine-specific)</fullName>
        <ecNumber evidence="1">2.1.1.72</ecNumber>
    </recommendedName>
</protein>
<dbReference type="RefSeq" id="WP_367641341.1">
    <property type="nucleotide sequence ID" value="NZ_JBFNQN010000026.1"/>
</dbReference>
<evidence type="ECO:0000313" key="10">
    <source>
        <dbReference type="EMBL" id="MEW9267832.1"/>
    </source>
</evidence>
<evidence type="ECO:0000313" key="11">
    <source>
        <dbReference type="Proteomes" id="UP001555826"/>
    </source>
</evidence>
<keyword evidence="11" id="KW-1185">Reference proteome</keyword>
<evidence type="ECO:0000259" key="5">
    <source>
        <dbReference type="Pfam" id="PF20464"/>
    </source>
</evidence>
<comment type="caution">
    <text evidence="10">The sequence shown here is derived from an EMBL/GenBank/DDBJ whole genome shotgun (WGS) entry which is preliminary data.</text>
</comment>
<dbReference type="InterPro" id="IPR046820">
    <property type="entry name" value="MmeI_TRD"/>
</dbReference>
<accession>A0ABV3PDW2</accession>
<dbReference type="InterPro" id="IPR046816">
    <property type="entry name" value="MmeI_Mtase"/>
</dbReference>
<proteinExistence type="predicted"/>
<dbReference type="InterPro" id="IPR050953">
    <property type="entry name" value="N4_N6_ade-DNA_methylase"/>
</dbReference>
<evidence type="ECO:0000259" key="7">
    <source>
        <dbReference type="Pfam" id="PF20466"/>
    </source>
</evidence>
<feature type="domain" description="MmeI-like helicase spacer" evidence="6">
    <location>
        <begin position="194"/>
        <end position="271"/>
    </location>
</feature>
<dbReference type="Gene3D" id="3.40.50.150">
    <property type="entry name" value="Vaccinia Virus protein VP39"/>
    <property type="match status" value="1"/>
</dbReference>
<sequence>MSIATVTPASPPLGWPEVQHRARTFVTTWAGEQRERAEKDTFWNELLAVFGVNRRQVARFEPVARRYSTGRHGFIDLLWPGRLLVEHKSAGADLDVAMEQAMDYLPAMDEADLPQLIIVCDFARFLVRDLDADTTTAFILEQLPDHLDAFGILTGHDRRLDAEPVEDVNLRATALLADFHDALWEAGYPDHSRRVLLTRVLFCLFADDAAVWTGGPDLFEDFIRLRTDPDGSDLGVQLAWLFQLLDTPLARRAKRLPAGTEGFTYINGGLFAETLPISDCTPQMRAALLSCCRFNWSRISPAIFGSMFQNVMREDERRTLGAHYTSEANILRTIGPLFLDDLRAELDACRNAADLRAYRDRLAELTFFDPACGCGNFLVIAYREIRALETDCLARLRELEQTATTGRVARGRNRVAGPGQQSVDVTLDSKVSVGQFYGIEIEEFPARIAETAMHLADHLANRELSNVIGLAYARFPIADTARISVANALRTDWADVLDPARCSYLMGNPPFVGMSWMTKAQQEDRTLVFSSLPIQGSRTGRLDYVACWYAKAIDYLADSTARAAFVSTNSLTQGEQARALGPLMLASGVRIDFAHRTFAWVSEAKGAAHVDVVIIGFSTRADPRPLRLFSYPTVRGEYVETAANNINPYLVDGPSVVPAKRRTPLRPGMPTASKGSQATDGGHLIVTAAERSSVMIDPIAAKYLRTYWQGRELLNGQPRWCLWLEGATATELRNSSELRQRLAGVRTVRVASPTASVREQANVPALFTQRRQPKQQYVAMPEVSSENRRYIPASLLPATDIAGNQLLCWDGADLRLFGLLQSVAFTQWVAAVGGRLESRYRLSPDLTYCTFPFPEDTPAGRKRVEAAAQAVLDARAAHPGASLADLYDPLAMPADLAAAHARLDREVDHQITGHRDLDDDTRLAALLDAYTVLTDEGRLGVDVATSTTAVVRRPRRRRTVATAARTATG</sequence>
<dbReference type="SUPFAM" id="SSF53335">
    <property type="entry name" value="S-adenosyl-L-methionine-dependent methyltransferases"/>
    <property type="match status" value="1"/>
</dbReference>
<evidence type="ECO:0000256" key="3">
    <source>
        <dbReference type="ARBA" id="ARBA00022679"/>
    </source>
</evidence>
<evidence type="ECO:0000259" key="9">
    <source>
        <dbReference type="Pfam" id="PF20473"/>
    </source>
</evidence>
<dbReference type="Proteomes" id="UP001555826">
    <property type="component" value="Unassembled WGS sequence"/>
</dbReference>
<keyword evidence="2 10" id="KW-0489">Methyltransferase</keyword>
<dbReference type="GO" id="GO:0008168">
    <property type="term" value="F:methyltransferase activity"/>
    <property type="evidence" value="ECO:0007669"/>
    <property type="project" value="UniProtKB-KW"/>
</dbReference>
<evidence type="ECO:0000256" key="2">
    <source>
        <dbReference type="ARBA" id="ARBA00022603"/>
    </source>
</evidence>
<dbReference type="InterPro" id="IPR046817">
    <property type="entry name" value="MmeI_N"/>
</dbReference>
<dbReference type="EMBL" id="JBFNQN010000026">
    <property type="protein sequence ID" value="MEW9267832.1"/>
    <property type="molecule type" value="Genomic_DNA"/>
</dbReference>
<dbReference type="InterPro" id="IPR046819">
    <property type="entry name" value="MmeI_hel"/>
</dbReference>
<comment type="catalytic activity">
    <reaction evidence="4">
        <text>a 2'-deoxyadenosine in DNA + S-adenosyl-L-methionine = an N(6)-methyl-2'-deoxyadenosine in DNA + S-adenosyl-L-homocysteine + H(+)</text>
        <dbReference type="Rhea" id="RHEA:15197"/>
        <dbReference type="Rhea" id="RHEA-COMP:12418"/>
        <dbReference type="Rhea" id="RHEA-COMP:12419"/>
        <dbReference type="ChEBI" id="CHEBI:15378"/>
        <dbReference type="ChEBI" id="CHEBI:57856"/>
        <dbReference type="ChEBI" id="CHEBI:59789"/>
        <dbReference type="ChEBI" id="CHEBI:90615"/>
        <dbReference type="ChEBI" id="CHEBI:90616"/>
        <dbReference type="EC" id="2.1.1.72"/>
    </reaction>
</comment>
<evidence type="ECO:0000259" key="6">
    <source>
        <dbReference type="Pfam" id="PF20465"/>
    </source>
</evidence>
<dbReference type="Pfam" id="PF20465">
    <property type="entry name" value="MmeI_hel"/>
    <property type="match status" value="1"/>
</dbReference>
<evidence type="ECO:0000256" key="4">
    <source>
        <dbReference type="ARBA" id="ARBA00047942"/>
    </source>
</evidence>
<dbReference type="Pfam" id="PF20466">
    <property type="entry name" value="MmeI_TRD"/>
    <property type="match status" value="1"/>
</dbReference>
<evidence type="ECO:0000256" key="1">
    <source>
        <dbReference type="ARBA" id="ARBA00011900"/>
    </source>
</evidence>
<gene>
    <name evidence="10" type="ORF">AB1207_24090</name>
</gene>
<dbReference type="PANTHER" id="PTHR33841:SF1">
    <property type="entry name" value="DNA METHYLTRANSFERASE A"/>
    <property type="match status" value="1"/>
</dbReference>
<feature type="domain" description="MmeI-like DNA-methyltransferase" evidence="9">
    <location>
        <begin position="349"/>
        <end position="621"/>
    </location>
</feature>